<dbReference type="SUPFAM" id="SSF52402">
    <property type="entry name" value="Adenine nucleotide alpha hydrolases-like"/>
    <property type="match status" value="1"/>
</dbReference>
<reference evidence="4 5" key="1">
    <citation type="submission" date="2018-08" db="EMBL/GenBank/DDBJ databases">
        <title>A genome reference for cultivated species of the human gut microbiota.</title>
        <authorList>
            <person name="Zou Y."/>
            <person name="Xue W."/>
            <person name="Luo G."/>
        </authorList>
    </citation>
    <scope>NUCLEOTIDE SEQUENCE [LARGE SCALE GENOMIC DNA]</scope>
    <source>
        <strain evidence="4 5">AF18-14</strain>
    </source>
</reference>
<feature type="domain" description="Phosphoadenosine phosphosulphate reductase" evidence="1">
    <location>
        <begin position="23"/>
        <end position="183"/>
    </location>
</feature>
<organism evidence="3 7">
    <name type="scientific">Phocaeicola vulgatus</name>
    <name type="common">Bacteroides vulgatus</name>
    <dbReference type="NCBI Taxonomy" id="821"/>
    <lineage>
        <taxon>Bacteria</taxon>
        <taxon>Pseudomonadati</taxon>
        <taxon>Bacteroidota</taxon>
        <taxon>Bacteroidia</taxon>
        <taxon>Bacteroidales</taxon>
        <taxon>Bacteroidaceae</taxon>
        <taxon>Phocaeicola</taxon>
    </lineage>
</organism>
<dbReference type="Proteomes" id="UP000441522">
    <property type="component" value="Unassembled WGS sequence"/>
</dbReference>
<dbReference type="InterPro" id="IPR014729">
    <property type="entry name" value="Rossmann-like_a/b/a_fold"/>
</dbReference>
<evidence type="ECO:0000259" key="1">
    <source>
        <dbReference type="Pfam" id="PF01507"/>
    </source>
</evidence>
<dbReference type="Proteomes" id="UP000283833">
    <property type="component" value="Unassembled WGS sequence"/>
</dbReference>
<dbReference type="Proteomes" id="UP000462885">
    <property type="component" value="Unassembled WGS sequence"/>
</dbReference>
<dbReference type="EMBL" id="QRXI01000040">
    <property type="protein sequence ID" value="RGT87016.1"/>
    <property type="molecule type" value="Genomic_DNA"/>
</dbReference>
<name>A0A174WLF0_PHOVU</name>
<evidence type="ECO:0000313" key="2">
    <source>
        <dbReference type="EMBL" id="KAB3851763.1"/>
    </source>
</evidence>
<dbReference type="GO" id="GO:0003824">
    <property type="term" value="F:catalytic activity"/>
    <property type="evidence" value="ECO:0007669"/>
    <property type="project" value="InterPro"/>
</dbReference>
<dbReference type="Pfam" id="PF01507">
    <property type="entry name" value="PAPS_reduct"/>
    <property type="match status" value="1"/>
</dbReference>
<dbReference type="EMBL" id="WCIF01000018">
    <property type="protein sequence ID" value="KAB5435437.1"/>
    <property type="molecule type" value="Genomic_DNA"/>
</dbReference>
<dbReference type="PANTHER" id="PTHR43196:SF2">
    <property type="entry name" value="PHOSPHOADENOSINE PHOSPHOSULFATE REDUCTASE"/>
    <property type="match status" value="1"/>
</dbReference>
<accession>A0A174WLF0</accession>
<dbReference type="InterPro" id="IPR050128">
    <property type="entry name" value="Sulfate_adenylyltrnsfr_sub2"/>
</dbReference>
<dbReference type="PANTHER" id="PTHR43196">
    <property type="entry name" value="SULFATE ADENYLYLTRANSFERASE SUBUNIT 2"/>
    <property type="match status" value="1"/>
</dbReference>
<dbReference type="Gene3D" id="3.40.50.620">
    <property type="entry name" value="HUPs"/>
    <property type="match status" value="1"/>
</dbReference>
<dbReference type="EMBL" id="WCWW01000084">
    <property type="protein sequence ID" value="KAB3851763.1"/>
    <property type="molecule type" value="Genomic_DNA"/>
</dbReference>
<evidence type="ECO:0000313" key="5">
    <source>
        <dbReference type="Proteomes" id="UP000283833"/>
    </source>
</evidence>
<evidence type="ECO:0000313" key="4">
    <source>
        <dbReference type="EMBL" id="RGT87016.1"/>
    </source>
</evidence>
<evidence type="ECO:0000313" key="7">
    <source>
        <dbReference type="Proteomes" id="UP000462885"/>
    </source>
</evidence>
<proteinExistence type="predicted"/>
<dbReference type="AlphaFoldDB" id="A0A174WLF0"/>
<gene>
    <name evidence="4" type="ORF">DWX04_20250</name>
    <name evidence="3" type="ORF">F9Z94_15155</name>
    <name evidence="2" type="ORF">GAS29_21435</name>
</gene>
<dbReference type="InterPro" id="IPR002500">
    <property type="entry name" value="PAPS_reduct_dom"/>
</dbReference>
<protein>
    <submittedName>
        <fullName evidence="3">Phosphoadenosine phosphosulfate reductase family protein</fullName>
    </submittedName>
</protein>
<reference evidence="2 6" key="2">
    <citation type="journal article" date="2019" name="Nat. Med.">
        <title>A library of human gut bacterial isolates paired with longitudinal multiomics data enables mechanistic microbiome research.</title>
        <authorList>
            <person name="Poyet M."/>
            <person name="Groussin M."/>
            <person name="Gibbons S.M."/>
            <person name="Avila-Pacheco J."/>
            <person name="Jiang X."/>
            <person name="Kearney S.M."/>
            <person name="Perrotta A.R."/>
            <person name="Berdy B."/>
            <person name="Zhao S."/>
            <person name="Lieberman T.D."/>
            <person name="Swanson P.K."/>
            <person name="Smith M."/>
            <person name="Roesemann S."/>
            <person name="Alexander J.E."/>
            <person name="Rich S.A."/>
            <person name="Livny J."/>
            <person name="Vlamakis H."/>
            <person name="Clish C."/>
            <person name="Bullock K."/>
            <person name="Deik A."/>
            <person name="Scott J."/>
            <person name="Pierce K.A."/>
            <person name="Xavier R.J."/>
            <person name="Alm E.J."/>
        </authorList>
    </citation>
    <scope>NUCLEOTIDE SEQUENCE [LARGE SCALE GENOMIC DNA]</scope>
    <source>
        <strain evidence="2 6">BIOML-A5</strain>
    </source>
</reference>
<reference evidence="3 7" key="3">
    <citation type="submission" date="2019-10" db="EMBL/GenBank/DDBJ databases">
        <title>Genome Sequence and Assembly of iSURF_14.</title>
        <authorList>
            <person name="Wucher B.R."/>
            <person name="Ruoff K.L."/>
            <person name="Price C.E."/>
            <person name="Valls R.R."/>
            <person name="O'Toole G.A."/>
        </authorList>
    </citation>
    <scope>NUCLEOTIDE SEQUENCE [LARGE SCALE GENOMIC DNA]</scope>
    <source>
        <strain evidence="3 7">ANK132K_3B</strain>
    </source>
</reference>
<comment type="caution">
    <text evidence="3">The sequence shown here is derived from an EMBL/GenBank/DDBJ whole genome shotgun (WGS) entry which is preliminary data.</text>
</comment>
<dbReference type="RefSeq" id="WP_016270333.1">
    <property type="nucleotide sequence ID" value="NZ_CAXSNX010000002.1"/>
</dbReference>
<sequence>MNKKEQQAIDFLRSMERDDLLSLGFSGGKDSVVILDLAERAGIKYNAIYANTTVDPPGTISFIKRHYPQVRIIHPEKSFFQLVEEKGLPSRLRRFCCERLKERYGIGKRSIEGMRAAESRNRKDYEPEQCDTRKWMKGAKHILPILTWTEEDVWSYIRKYGLPYSKYYDAPYNLSRHGCVGCPLCNYKQMQLEFKMFPGYAQRMIIAVERYMNTHPNGFLARNFADGYEAFYYYINEIPIADFHEQKKGLFRFSAREIIRREILNQLT</sequence>
<evidence type="ECO:0000313" key="3">
    <source>
        <dbReference type="EMBL" id="KAB5435437.1"/>
    </source>
</evidence>
<evidence type="ECO:0000313" key="6">
    <source>
        <dbReference type="Proteomes" id="UP000441522"/>
    </source>
</evidence>